<evidence type="ECO:0000256" key="12">
    <source>
        <dbReference type="ARBA" id="ARBA00023253"/>
    </source>
</evidence>
<dbReference type="Pfam" id="PF10250">
    <property type="entry name" value="O-FucT"/>
    <property type="match status" value="1"/>
</dbReference>
<dbReference type="UniPathway" id="UPA00378"/>
<comment type="subcellular location">
    <subcellularLocation>
        <location evidence="1">Endoplasmic reticulum</location>
    </subcellularLocation>
</comment>
<evidence type="ECO:0000256" key="15">
    <source>
        <dbReference type="ARBA" id="ARBA00047273"/>
    </source>
</evidence>
<dbReference type="HOGENOM" id="CLU_039551_0_0_1"/>
<keyword evidence="10" id="KW-1015">Disulfide bond</keyword>
<gene>
    <name evidence="17" type="ORF">NEMVEDRAFT_v1g124761</name>
</gene>
<dbReference type="OMA" id="KWQAKYP"/>
<dbReference type="KEGG" id="nve:5506151"/>
<dbReference type="CDD" id="cd11302">
    <property type="entry name" value="O-FucT-1"/>
    <property type="match status" value="1"/>
</dbReference>
<dbReference type="PANTHER" id="PTHR21420:SF10">
    <property type="entry name" value="GDP-FUCOSE PROTEIN O-FUCOSYLTRANSFERASE 1"/>
    <property type="match status" value="1"/>
</dbReference>
<dbReference type="PhylomeDB" id="A7SNE9"/>
<dbReference type="InterPro" id="IPR019378">
    <property type="entry name" value="GDP-Fuc_O-FucTrfase"/>
</dbReference>
<proteinExistence type="inferred from homology"/>
<dbReference type="AlphaFoldDB" id="A7SNE9"/>
<dbReference type="Proteomes" id="UP000001593">
    <property type="component" value="Unassembled WGS sequence"/>
</dbReference>
<comment type="catalytic activity">
    <reaction evidence="15">
        <text>L-threonyl-[protein] + GDP-beta-L-fucose = 3-O-(alpha-L-fucosyl)-L-threonyl-[protein] + GDP + H(+)</text>
        <dbReference type="Rhea" id="RHEA:70491"/>
        <dbReference type="Rhea" id="RHEA-COMP:11060"/>
        <dbReference type="Rhea" id="RHEA-COMP:17915"/>
        <dbReference type="ChEBI" id="CHEBI:15378"/>
        <dbReference type="ChEBI" id="CHEBI:30013"/>
        <dbReference type="ChEBI" id="CHEBI:57273"/>
        <dbReference type="ChEBI" id="CHEBI:58189"/>
        <dbReference type="ChEBI" id="CHEBI:189631"/>
        <dbReference type="EC" id="2.4.1.221"/>
    </reaction>
    <physiologicalReaction direction="left-to-right" evidence="15">
        <dbReference type="Rhea" id="RHEA:70492"/>
    </physiologicalReaction>
</comment>
<evidence type="ECO:0000256" key="14">
    <source>
        <dbReference type="ARBA" id="ARBA00033080"/>
    </source>
</evidence>
<evidence type="ECO:0000313" key="18">
    <source>
        <dbReference type="Proteomes" id="UP000001593"/>
    </source>
</evidence>
<evidence type="ECO:0000256" key="10">
    <source>
        <dbReference type="ARBA" id="ARBA00023157"/>
    </source>
</evidence>
<dbReference type="InParanoid" id="A7SNE9"/>
<dbReference type="STRING" id="45351.A7SNE9"/>
<evidence type="ECO:0000256" key="16">
    <source>
        <dbReference type="ARBA" id="ARBA00048647"/>
    </source>
</evidence>
<evidence type="ECO:0000256" key="3">
    <source>
        <dbReference type="ARBA" id="ARBA00010626"/>
    </source>
</evidence>
<keyword evidence="18" id="KW-1185">Reference proteome</keyword>
<dbReference type="InterPro" id="IPR039922">
    <property type="entry name" value="POFUT1"/>
</dbReference>
<evidence type="ECO:0000256" key="13">
    <source>
        <dbReference type="ARBA" id="ARBA00023277"/>
    </source>
</evidence>
<dbReference type="GO" id="GO:0006004">
    <property type="term" value="P:fucose metabolic process"/>
    <property type="evidence" value="ECO:0007669"/>
    <property type="project" value="UniProtKB-KW"/>
</dbReference>
<evidence type="ECO:0000256" key="7">
    <source>
        <dbReference type="ARBA" id="ARBA00022679"/>
    </source>
</evidence>
<protein>
    <recommendedName>
        <fullName evidence="5">GDP-fucose protein O-fucosyltransferase 1</fullName>
        <ecNumber evidence="4">2.4.1.221</ecNumber>
    </recommendedName>
    <alternativeName>
        <fullName evidence="14">Peptide-O-fucosyltransferase 1</fullName>
    </alternativeName>
</protein>
<keyword evidence="9" id="KW-0914">Notch signaling pathway</keyword>
<evidence type="ECO:0000256" key="4">
    <source>
        <dbReference type="ARBA" id="ARBA00012196"/>
    </source>
</evidence>
<dbReference type="OrthoDB" id="10050276at2759"/>
<comment type="catalytic activity">
    <reaction evidence="16">
        <text>L-seryl-[protein] + GDP-beta-L-fucose = 3-O-(alpha-L-fucosyl)-L-seryl-[protein] + GDP + H(+)</text>
        <dbReference type="Rhea" id="RHEA:63644"/>
        <dbReference type="Rhea" id="RHEA-COMP:9863"/>
        <dbReference type="Rhea" id="RHEA-COMP:17914"/>
        <dbReference type="ChEBI" id="CHEBI:15378"/>
        <dbReference type="ChEBI" id="CHEBI:29999"/>
        <dbReference type="ChEBI" id="CHEBI:57273"/>
        <dbReference type="ChEBI" id="CHEBI:58189"/>
        <dbReference type="ChEBI" id="CHEBI:189632"/>
        <dbReference type="EC" id="2.4.1.221"/>
    </reaction>
    <physiologicalReaction direction="left-to-right" evidence="16">
        <dbReference type="Rhea" id="RHEA:63645"/>
    </physiologicalReaction>
</comment>
<keyword evidence="6" id="KW-0328">Glycosyltransferase</keyword>
<dbReference type="GO" id="GO:0046922">
    <property type="term" value="F:peptide-O-fucosyltransferase activity"/>
    <property type="evidence" value="ECO:0007669"/>
    <property type="project" value="UniProtKB-EC"/>
</dbReference>
<dbReference type="PANTHER" id="PTHR21420">
    <property type="entry name" value="GDP-FUCOSE PROTEIN O-FUCOSYLTRANSFERASE 1"/>
    <property type="match status" value="1"/>
</dbReference>
<organism evidence="17 18">
    <name type="scientific">Nematostella vectensis</name>
    <name type="common">Starlet sea anemone</name>
    <dbReference type="NCBI Taxonomy" id="45351"/>
    <lineage>
        <taxon>Eukaryota</taxon>
        <taxon>Metazoa</taxon>
        <taxon>Cnidaria</taxon>
        <taxon>Anthozoa</taxon>
        <taxon>Hexacorallia</taxon>
        <taxon>Actiniaria</taxon>
        <taxon>Edwardsiidae</taxon>
        <taxon>Nematostella</taxon>
    </lineage>
</organism>
<evidence type="ECO:0000256" key="6">
    <source>
        <dbReference type="ARBA" id="ARBA00022676"/>
    </source>
</evidence>
<dbReference type="eggNOG" id="KOG3849">
    <property type="taxonomic scope" value="Eukaryota"/>
</dbReference>
<dbReference type="Gene3D" id="3.40.50.11340">
    <property type="match status" value="1"/>
</dbReference>
<keyword evidence="12" id="KW-0294">Fucose metabolism</keyword>
<keyword evidence="11" id="KW-0325">Glycoprotein</keyword>
<evidence type="ECO:0000256" key="11">
    <source>
        <dbReference type="ARBA" id="ARBA00023180"/>
    </source>
</evidence>
<keyword evidence="7" id="KW-0808">Transferase</keyword>
<comment type="pathway">
    <text evidence="2">Protein modification; protein glycosylation.</text>
</comment>
<evidence type="ECO:0000256" key="5">
    <source>
        <dbReference type="ARBA" id="ARBA00021745"/>
    </source>
</evidence>
<name>A7SNE9_NEMVE</name>
<dbReference type="GO" id="GO:0005783">
    <property type="term" value="C:endoplasmic reticulum"/>
    <property type="evidence" value="ECO:0007669"/>
    <property type="project" value="UniProtKB-SubCell"/>
</dbReference>
<keyword evidence="13" id="KW-0119">Carbohydrate metabolism</keyword>
<evidence type="ECO:0000313" key="17">
    <source>
        <dbReference type="EMBL" id="EDO34766.1"/>
    </source>
</evidence>
<evidence type="ECO:0000256" key="9">
    <source>
        <dbReference type="ARBA" id="ARBA00022976"/>
    </source>
</evidence>
<dbReference type="EC" id="2.4.1.221" evidence="4"/>
<keyword evidence="8" id="KW-0256">Endoplasmic reticulum</keyword>
<accession>A7SNE9</accession>
<comment type="similarity">
    <text evidence="3">Belongs to the glycosyltransferase 65 family.</text>
</comment>
<reference evidence="17" key="1">
    <citation type="journal article" date="2007" name="Science">
        <title>Sea anemone genome reveals ancestral eumetazoan gene repertoire and genomic organization.</title>
        <authorList>
            <person name="Putnam N.H."/>
            <person name="Srivastava M."/>
            <person name="Hellsten U."/>
            <person name="Dirks B."/>
            <person name="Chapman J."/>
            <person name="Salamov A."/>
            <person name="Terry A."/>
            <person name="Shapiro H."/>
            <person name="Lindquist E."/>
            <person name="Kapitonov V.V."/>
            <person name="Jurka J."/>
            <person name="Genikhovich G."/>
            <person name="Grigoriev I.V."/>
            <person name="Lucas S.M."/>
            <person name="Steele R.E."/>
            <person name="Finnerty J.R."/>
            <person name="Technau U."/>
            <person name="Martindale M.Q."/>
            <person name="Rokhsar D.S."/>
        </authorList>
    </citation>
    <scope>NUCLEOTIDE SEQUENCE [LARGE SCALE GENOMIC DNA]</scope>
    <source>
        <strain evidence="17">CH2 x CH6</strain>
    </source>
</reference>
<evidence type="ECO:0000256" key="2">
    <source>
        <dbReference type="ARBA" id="ARBA00004922"/>
    </source>
</evidence>
<dbReference type="Gene3D" id="3.40.50.11350">
    <property type="match status" value="1"/>
</dbReference>
<evidence type="ECO:0000256" key="1">
    <source>
        <dbReference type="ARBA" id="ARBA00004240"/>
    </source>
</evidence>
<evidence type="ECO:0000256" key="8">
    <source>
        <dbReference type="ARBA" id="ARBA00022824"/>
    </source>
</evidence>
<sequence length="362" mass="41066">MSAATSDNKKETEHIEGFVVYCPCMGRFGNQADQFLGALAFAKGLNRTLVLPPWIVYPSQRPGGSERISFDSWFRVNPLTQYHRVVTMEKFMKTIAPSVWPPGKRIGFCYNYRRGSKCAMKEGNPFGPFWDHFKIDFDDFREHSGLLWDTGEPYVREGWNSRYPVSEYPVIALMGAPGSFPCETQNKWLQKYVKWSVSINKKADKFITEVLPDGPFVGIHLRNGIDFKNACEHVKGSFSLFASPQCIHPGSNKKLTYEICLPPEKDILKRTKRIVKKIKAKSVFVATDNDPMLEKLTKALKKLEVTVHTRSVGDESSDPIVDLAILSKADHFIGNCVSSFTAFVKRMRDVTDKPSSFWAVDD</sequence>
<dbReference type="EMBL" id="DS469719">
    <property type="protein sequence ID" value="EDO34766.1"/>
    <property type="molecule type" value="Genomic_DNA"/>
</dbReference>
<dbReference type="GO" id="GO:0007219">
    <property type="term" value="P:Notch signaling pathway"/>
    <property type="evidence" value="ECO:0007669"/>
    <property type="project" value="UniProtKB-KW"/>
</dbReference>